<comment type="subcellular location">
    <subcellularLocation>
        <location evidence="1">Membrane</location>
        <topology evidence="1">Multi-pass membrane protein</topology>
    </subcellularLocation>
</comment>
<evidence type="ECO:0000256" key="1">
    <source>
        <dbReference type="ARBA" id="ARBA00004141"/>
    </source>
</evidence>
<dbReference type="SUPFAM" id="SSF81324">
    <property type="entry name" value="Voltage-gated potassium channels"/>
    <property type="match status" value="1"/>
</dbReference>
<organism evidence="9 10">
    <name type="scientific">Gonium pectorale</name>
    <name type="common">Green alga</name>
    <dbReference type="NCBI Taxonomy" id="33097"/>
    <lineage>
        <taxon>Eukaryota</taxon>
        <taxon>Viridiplantae</taxon>
        <taxon>Chlorophyta</taxon>
        <taxon>core chlorophytes</taxon>
        <taxon>Chlorophyceae</taxon>
        <taxon>CS clade</taxon>
        <taxon>Chlamydomonadales</taxon>
        <taxon>Volvocaceae</taxon>
        <taxon>Gonium</taxon>
    </lineage>
</organism>
<dbReference type="InterPro" id="IPR005821">
    <property type="entry name" value="Ion_trans_dom"/>
</dbReference>
<dbReference type="PANTHER" id="PTHR10217">
    <property type="entry name" value="VOLTAGE AND LIGAND GATED POTASSIUM CHANNEL"/>
    <property type="match status" value="1"/>
</dbReference>
<feature type="domain" description="Cyclic nucleotide-binding" evidence="8">
    <location>
        <begin position="241"/>
        <end position="318"/>
    </location>
</feature>
<dbReference type="STRING" id="33097.A0A150GZV3"/>
<reference evidence="10" key="1">
    <citation type="journal article" date="2016" name="Nat. Commun.">
        <title>The Gonium pectorale genome demonstrates co-option of cell cycle regulation during the evolution of multicellularity.</title>
        <authorList>
            <person name="Hanschen E.R."/>
            <person name="Marriage T.N."/>
            <person name="Ferris P.J."/>
            <person name="Hamaji T."/>
            <person name="Toyoda A."/>
            <person name="Fujiyama A."/>
            <person name="Neme R."/>
            <person name="Noguchi H."/>
            <person name="Minakuchi Y."/>
            <person name="Suzuki M."/>
            <person name="Kawai-Toyooka H."/>
            <person name="Smith D.R."/>
            <person name="Sparks H."/>
            <person name="Anderson J."/>
            <person name="Bakaric R."/>
            <person name="Luria V."/>
            <person name="Karger A."/>
            <person name="Kirschner M.W."/>
            <person name="Durand P.M."/>
            <person name="Michod R.E."/>
            <person name="Nozaki H."/>
            <person name="Olson B.J."/>
        </authorList>
    </citation>
    <scope>NUCLEOTIDE SEQUENCE [LARGE SCALE GENOMIC DNA]</scope>
    <source>
        <strain evidence="10">NIES-2863</strain>
    </source>
</reference>
<dbReference type="GO" id="GO:0005886">
    <property type="term" value="C:plasma membrane"/>
    <property type="evidence" value="ECO:0007669"/>
    <property type="project" value="TreeGrafter"/>
</dbReference>
<evidence type="ECO:0000256" key="4">
    <source>
        <dbReference type="ARBA" id="ARBA00022989"/>
    </source>
</evidence>
<dbReference type="Proteomes" id="UP000075714">
    <property type="component" value="Unassembled WGS sequence"/>
</dbReference>
<dbReference type="Gene3D" id="1.10.287.70">
    <property type="match status" value="1"/>
</dbReference>
<keyword evidence="3 7" id="KW-0812">Transmembrane</keyword>
<keyword evidence="6 7" id="KW-0472">Membrane</keyword>
<dbReference type="InterPro" id="IPR050818">
    <property type="entry name" value="KCNH_animal-type"/>
</dbReference>
<evidence type="ECO:0000256" key="2">
    <source>
        <dbReference type="ARBA" id="ARBA00022448"/>
    </source>
</evidence>
<dbReference type="EMBL" id="LSYV01000004">
    <property type="protein sequence ID" value="KXZ55447.1"/>
    <property type="molecule type" value="Genomic_DNA"/>
</dbReference>
<dbReference type="AlphaFoldDB" id="A0A150GZV3"/>
<dbReference type="InterPro" id="IPR014710">
    <property type="entry name" value="RmlC-like_jellyroll"/>
</dbReference>
<dbReference type="OrthoDB" id="426293at2759"/>
<dbReference type="InterPro" id="IPR018490">
    <property type="entry name" value="cNMP-bd_dom_sf"/>
</dbReference>
<keyword evidence="4 7" id="KW-1133">Transmembrane helix</keyword>
<gene>
    <name evidence="9" type="ORF">GPECTOR_3g96</name>
</gene>
<evidence type="ECO:0000256" key="6">
    <source>
        <dbReference type="ARBA" id="ARBA00023136"/>
    </source>
</evidence>
<evidence type="ECO:0000256" key="7">
    <source>
        <dbReference type="SAM" id="Phobius"/>
    </source>
</evidence>
<dbReference type="PROSITE" id="PS50042">
    <property type="entry name" value="CNMP_BINDING_3"/>
    <property type="match status" value="1"/>
</dbReference>
<sequence>MFVFDVLSALPFHETLERTSMGKNSVWFGLLKMPRLFRLIRHLNLLSRSKYVNLVSVARLLMVMLLTTHWTACLWHWLSELVVGWPWVFEVQCPRCSDGPQYVLAFYRCFLLLIGDRPETYNNVERVFAVLLLFIGACFYAIVSSITMLVSNMWSMASRHKQRATMLQDALRYKGADTSLRVKVEQYFNFMASYDHPGPDGVALLSDLPSGLHAEVLSSIFEPMLQKVGSACPVSSVSVQLFAYCEKPFVWRLAQRLRLSLFMRGDVIYELGSVGHEMYMVWRGAVGLIGVDGAMAALFTNGDHFGHVAKRTESAWRQ</sequence>
<dbReference type="SUPFAM" id="SSF51206">
    <property type="entry name" value="cAMP-binding domain-like"/>
    <property type="match status" value="1"/>
</dbReference>
<comment type="caution">
    <text evidence="9">The sequence shown here is derived from an EMBL/GenBank/DDBJ whole genome shotgun (WGS) entry which is preliminary data.</text>
</comment>
<keyword evidence="2" id="KW-0813">Transport</keyword>
<dbReference type="InterPro" id="IPR000595">
    <property type="entry name" value="cNMP-bd_dom"/>
</dbReference>
<evidence type="ECO:0000313" key="10">
    <source>
        <dbReference type="Proteomes" id="UP000075714"/>
    </source>
</evidence>
<dbReference type="GO" id="GO:0042391">
    <property type="term" value="P:regulation of membrane potential"/>
    <property type="evidence" value="ECO:0007669"/>
    <property type="project" value="TreeGrafter"/>
</dbReference>
<dbReference type="GO" id="GO:0005249">
    <property type="term" value="F:voltage-gated potassium channel activity"/>
    <property type="evidence" value="ECO:0007669"/>
    <property type="project" value="TreeGrafter"/>
</dbReference>
<protein>
    <recommendedName>
        <fullName evidence="8">Cyclic nucleotide-binding domain-containing protein</fullName>
    </recommendedName>
</protein>
<accession>A0A150GZV3</accession>
<feature type="transmembrane region" description="Helical" evidence="7">
    <location>
        <begin position="51"/>
        <end position="78"/>
    </location>
</feature>
<evidence type="ECO:0000259" key="8">
    <source>
        <dbReference type="PROSITE" id="PS50042"/>
    </source>
</evidence>
<dbReference type="Pfam" id="PF00520">
    <property type="entry name" value="Ion_trans"/>
    <property type="match status" value="1"/>
</dbReference>
<evidence type="ECO:0000313" key="9">
    <source>
        <dbReference type="EMBL" id="KXZ55447.1"/>
    </source>
</evidence>
<dbReference type="Gene3D" id="2.60.120.10">
    <property type="entry name" value="Jelly Rolls"/>
    <property type="match status" value="1"/>
</dbReference>
<keyword evidence="5" id="KW-0406">Ion transport</keyword>
<feature type="transmembrane region" description="Helical" evidence="7">
    <location>
        <begin position="127"/>
        <end position="151"/>
    </location>
</feature>
<evidence type="ECO:0000256" key="3">
    <source>
        <dbReference type="ARBA" id="ARBA00022692"/>
    </source>
</evidence>
<proteinExistence type="predicted"/>
<name>A0A150GZV3_GONPE</name>
<evidence type="ECO:0000256" key="5">
    <source>
        <dbReference type="ARBA" id="ARBA00023065"/>
    </source>
</evidence>
<dbReference type="PANTHER" id="PTHR10217:SF435">
    <property type="entry name" value="POTASSIUM VOLTAGE-GATED CHANNEL PROTEIN EAG"/>
    <property type="match status" value="1"/>
</dbReference>
<keyword evidence="10" id="KW-1185">Reference proteome</keyword>